<evidence type="ECO:0000313" key="2">
    <source>
        <dbReference type="EMBL" id="QII10792.1"/>
    </source>
</evidence>
<protein>
    <submittedName>
        <fullName evidence="2">Transposase</fullName>
    </submittedName>
</protein>
<keyword evidence="4" id="KW-1185">Reference proteome</keyword>
<name>Q1Q184_KUEST</name>
<dbReference type="Proteomes" id="UP000501926">
    <property type="component" value="Chromosome"/>
</dbReference>
<reference evidence="4" key="3">
    <citation type="submission" date="2017-10" db="EMBL/GenBank/DDBJ databases">
        <authorList>
            <person name="Frank J."/>
        </authorList>
    </citation>
    <scope>NUCLEOTIDE SEQUENCE [LARGE SCALE GENOMIC DNA]</scope>
</reference>
<dbReference type="Proteomes" id="UP000221734">
    <property type="component" value="Chromosome Kuenenia_stuttgartiensis_MBR1"/>
</dbReference>
<proteinExistence type="predicted"/>
<reference evidence="3" key="4">
    <citation type="submission" date="2017-10" db="EMBL/GenBank/DDBJ databases">
        <authorList>
            <person name="Banno H."/>
            <person name="Chua N.-H."/>
        </authorList>
    </citation>
    <scope>NUCLEOTIDE SEQUENCE [LARGE SCALE GENOMIC DNA]</scope>
    <source>
        <strain evidence="3">Kuenenia_mbr1_ru-nijmegen</strain>
    </source>
</reference>
<evidence type="ECO:0000313" key="3">
    <source>
        <dbReference type="EMBL" id="SOH03609.1"/>
    </source>
</evidence>
<evidence type="ECO:0000313" key="4">
    <source>
        <dbReference type="Proteomes" id="UP000221734"/>
    </source>
</evidence>
<sequence length="63" mass="7172">MRSYDVMLSLIAGTTTTAGLLVQTILNEKEYQKGIKITDDQMKEININKHSVLPDWNYTISLN</sequence>
<reference evidence="2 5" key="5">
    <citation type="submission" date="2020-02" db="EMBL/GenBank/DDBJ databases">
        <title>Newly sequenced genome of strain CSTR1 showed variability in Candidatus Kuenenia stuttgartiensis genomes.</title>
        <authorList>
            <person name="Ding C."/>
            <person name="Adrian L."/>
        </authorList>
    </citation>
    <scope>NUCLEOTIDE SEQUENCE [LARGE SCALE GENOMIC DNA]</scope>
    <source>
        <strain evidence="2 5">CSTR1</strain>
    </source>
</reference>
<dbReference type="EMBL" id="CT573071">
    <property type="protein sequence ID" value="CAJ73764.1"/>
    <property type="molecule type" value="Genomic_DNA"/>
</dbReference>
<accession>Q1Q184</accession>
<dbReference type="OrthoDB" id="251456at2"/>
<evidence type="ECO:0000313" key="1">
    <source>
        <dbReference type="EMBL" id="CAJ73764.1"/>
    </source>
</evidence>
<evidence type="ECO:0000313" key="5">
    <source>
        <dbReference type="Proteomes" id="UP000501926"/>
    </source>
</evidence>
<reference evidence="1" key="1">
    <citation type="journal article" date="2006" name="Nature">
        <title>Deciphering the evolution and metabolism of an anammox bacterium from a community genome.</title>
        <authorList>
            <person name="Strous M."/>
            <person name="Pelletier E."/>
            <person name="Mangenot S."/>
            <person name="Rattei T."/>
            <person name="Lehner A."/>
            <person name="Taylor M.W."/>
            <person name="Horn M."/>
            <person name="Daims H."/>
            <person name="Bartol-Mavel D."/>
            <person name="Wincker P."/>
            <person name="Barbe V."/>
            <person name="Fonknechten N."/>
            <person name="Vallenet D."/>
            <person name="Segurens B."/>
            <person name="Schenowitz-Truong C."/>
            <person name="Medigue C."/>
            <person name="Collingro A."/>
            <person name="Snel B."/>
            <person name="Dutilh B.E."/>
            <person name="OpDenCamp H.J.M."/>
            <person name="vanDerDrift C."/>
            <person name="Cirpus I."/>
            <person name="vanDePas-Schoonen K.T."/>
            <person name="Harhangi H.R."/>
            <person name="vanNiftrik L."/>
            <person name="Schmid M."/>
            <person name="Keltjens J."/>
            <person name="vanDeVossenberg J."/>
            <person name="Kartal B."/>
            <person name="Meier H."/>
            <person name="Frishman D."/>
            <person name="Huynen M.A."/>
            <person name="Mewes H."/>
            <person name="Weissenbach J."/>
            <person name="Jetten M.S.M."/>
            <person name="Wagner M."/>
            <person name="LePaslier D."/>
        </authorList>
    </citation>
    <scope>NUCLEOTIDE SEQUENCE</scope>
</reference>
<organism evidence="1">
    <name type="scientific">Kuenenia stuttgartiensis</name>
    <dbReference type="NCBI Taxonomy" id="174633"/>
    <lineage>
        <taxon>Bacteria</taxon>
        <taxon>Pseudomonadati</taxon>
        <taxon>Planctomycetota</taxon>
        <taxon>Candidatus Brocadiia</taxon>
        <taxon>Candidatus Brocadiales</taxon>
        <taxon>Candidatus Brocadiaceae</taxon>
        <taxon>Candidatus Kuenenia</taxon>
    </lineage>
</organism>
<gene>
    <name evidence="2" type="ORF">KsCSTR_14130</name>
    <name evidence="3" type="ORF">KSMBR1_1106</name>
    <name evidence="1" type="ORF">kuste3009</name>
</gene>
<dbReference type="Pfam" id="PF07592">
    <property type="entry name" value="DDE_Tnp_ISAZ013"/>
    <property type="match status" value="1"/>
</dbReference>
<dbReference type="AlphaFoldDB" id="Q1Q184"/>
<dbReference type="KEGG" id="kst:KSMBR1_1106"/>
<reference evidence="1" key="2">
    <citation type="submission" date="2006-01" db="EMBL/GenBank/DDBJ databases">
        <authorList>
            <person name="Genoscope"/>
        </authorList>
    </citation>
    <scope>NUCLEOTIDE SEQUENCE</scope>
</reference>
<dbReference type="EMBL" id="CP049055">
    <property type="protein sequence ID" value="QII10792.1"/>
    <property type="molecule type" value="Genomic_DNA"/>
</dbReference>
<dbReference type="InterPro" id="IPR011518">
    <property type="entry name" value="Transposase_36"/>
</dbReference>
<dbReference type="EMBL" id="LT934425">
    <property type="protein sequence ID" value="SOH03609.1"/>
    <property type="molecule type" value="Genomic_DNA"/>
</dbReference>